<evidence type="ECO:0000313" key="2">
    <source>
        <dbReference type="Proteomes" id="UP001143910"/>
    </source>
</evidence>
<keyword evidence="2" id="KW-1185">Reference proteome</keyword>
<proteinExistence type="predicted"/>
<accession>A0ACC1NV62</accession>
<organism evidence="1 2">
    <name type="scientific">Zarea fungicola</name>
    <dbReference type="NCBI Taxonomy" id="93591"/>
    <lineage>
        <taxon>Eukaryota</taxon>
        <taxon>Fungi</taxon>
        <taxon>Dikarya</taxon>
        <taxon>Ascomycota</taxon>
        <taxon>Pezizomycotina</taxon>
        <taxon>Sordariomycetes</taxon>
        <taxon>Hypocreomycetidae</taxon>
        <taxon>Hypocreales</taxon>
        <taxon>Cordycipitaceae</taxon>
        <taxon>Zarea</taxon>
    </lineage>
</organism>
<protein>
    <submittedName>
        <fullName evidence="1">Uncharacterized protein</fullName>
    </submittedName>
</protein>
<evidence type="ECO:0000313" key="1">
    <source>
        <dbReference type="EMBL" id="KAJ2982787.1"/>
    </source>
</evidence>
<dbReference type="EMBL" id="JANJQO010000057">
    <property type="protein sequence ID" value="KAJ2982787.1"/>
    <property type="molecule type" value="Genomic_DNA"/>
</dbReference>
<dbReference type="Proteomes" id="UP001143910">
    <property type="component" value="Unassembled WGS sequence"/>
</dbReference>
<reference evidence="1" key="1">
    <citation type="submission" date="2022-08" db="EMBL/GenBank/DDBJ databases">
        <title>Genome Sequence of Lecanicillium fungicola.</title>
        <authorList>
            <person name="Buettner E."/>
        </authorList>
    </citation>
    <scope>NUCLEOTIDE SEQUENCE</scope>
    <source>
        <strain evidence="1">Babe33</strain>
    </source>
</reference>
<name>A0ACC1NV62_9HYPO</name>
<comment type="caution">
    <text evidence="1">The sequence shown here is derived from an EMBL/GenBank/DDBJ whole genome shotgun (WGS) entry which is preliminary data.</text>
</comment>
<sequence>MPLHDNTLVTKASAGRLCKAFGVRFVTNPLVVQIARNAGFDALFIDLEHSTLSIADASAIACAGLLSGVTPFARVPYQCGMGFVQQLLDAGAMGIIFPHIHTAADARAAVNICKFPPTGKRSMWGQQPVLDMRVTPLYKIVEVCDTSASSVVVMIEAEDSIKNVDSIAAVEGVDVLLVGCIDLTTDMGIPGKFESDRFCAALKAVSNACRRHGKIMGIAGLYNNKRLQDWVINTLQVRFILCQQDSNVLALGAIECAAGITAVDKTVLPN</sequence>
<gene>
    <name evidence="1" type="ORF">NQ176_g1149</name>
</gene>